<evidence type="ECO:0000256" key="2">
    <source>
        <dbReference type="ARBA" id="ARBA00022857"/>
    </source>
</evidence>
<dbReference type="InterPro" id="IPR036291">
    <property type="entry name" value="NAD(P)-bd_dom_sf"/>
</dbReference>
<protein>
    <recommendedName>
        <fullName evidence="6">Short-chain dehydrogenase</fullName>
    </recommendedName>
</protein>
<comment type="similarity">
    <text evidence="1">Belongs to the short-chain dehydrogenases/reductases (SDR) family.</text>
</comment>
<accession>A0A2T7BCD4</accession>
<dbReference type="AlphaFoldDB" id="A0A2T7BCD4"/>
<dbReference type="PANTHER" id="PTHR43490">
    <property type="entry name" value="(+)-NEOMENTHOL DEHYDROGENASE"/>
    <property type="match status" value="1"/>
</dbReference>
<name>A0A2T7BCD4_9BACT</name>
<dbReference type="GO" id="GO:0016020">
    <property type="term" value="C:membrane"/>
    <property type="evidence" value="ECO:0007669"/>
    <property type="project" value="TreeGrafter"/>
</dbReference>
<evidence type="ECO:0000256" key="3">
    <source>
        <dbReference type="ARBA" id="ARBA00023002"/>
    </source>
</evidence>
<dbReference type="GO" id="GO:0016491">
    <property type="term" value="F:oxidoreductase activity"/>
    <property type="evidence" value="ECO:0007669"/>
    <property type="project" value="UniProtKB-KW"/>
</dbReference>
<dbReference type="PRINTS" id="PR00081">
    <property type="entry name" value="GDHRDH"/>
</dbReference>
<comment type="caution">
    <text evidence="4">The sequence shown here is derived from an EMBL/GenBank/DDBJ whole genome shotgun (WGS) entry which is preliminary data.</text>
</comment>
<gene>
    <name evidence="4" type="ORF">DCC81_20260</name>
</gene>
<evidence type="ECO:0000313" key="5">
    <source>
        <dbReference type="Proteomes" id="UP000244450"/>
    </source>
</evidence>
<dbReference type="InterPro" id="IPR002347">
    <property type="entry name" value="SDR_fam"/>
</dbReference>
<evidence type="ECO:0008006" key="6">
    <source>
        <dbReference type="Google" id="ProtNLM"/>
    </source>
</evidence>
<proteinExistence type="inferred from homology"/>
<evidence type="ECO:0000256" key="1">
    <source>
        <dbReference type="ARBA" id="ARBA00006484"/>
    </source>
</evidence>
<reference evidence="4 5" key="1">
    <citation type="submission" date="2018-04" db="EMBL/GenBank/DDBJ databases">
        <title>Chitinophaga fuyangensis sp. nov., isolated from soil in a chemical factory.</title>
        <authorList>
            <person name="Chen K."/>
        </authorList>
    </citation>
    <scope>NUCLEOTIDE SEQUENCE [LARGE SCALE GENOMIC DNA]</scope>
    <source>
        <strain evidence="4 5">LY-1</strain>
    </source>
</reference>
<dbReference type="Proteomes" id="UP000244450">
    <property type="component" value="Unassembled WGS sequence"/>
</dbReference>
<dbReference type="SUPFAM" id="SSF51735">
    <property type="entry name" value="NAD(P)-binding Rossmann-fold domains"/>
    <property type="match status" value="1"/>
</dbReference>
<keyword evidence="5" id="KW-1185">Reference proteome</keyword>
<organism evidence="4 5">
    <name type="scientific">Chitinophaga parva</name>
    <dbReference type="NCBI Taxonomy" id="2169414"/>
    <lineage>
        <taxon>Bacteria</taxon>
        <taxon>Pseudomonadati</taxon>
        <taxon>Bacteroidota</taxon>
        <taxon>Chitinophagia</taxon>
        <taxon>Chitinophagales</taxon>
        <taxon>Chitinophagaceae</taxon>
        <taxon>Chitinophaga</taxon>
    </lineage>
</organism>
<keyword evidence="3" id="KW-0560">Oxidoreductase</keyword>
<dbReference type="Pfam" id="PF00106">
    <property type="entry name" value="adh_short"/>
    <property type="match status" value="1"/>
</dbReference>
<dbReference type="Gene3D" id="3.40.50.720">
    <property type="entry name" value="NAD(P)-binding Rossmann-like Domain"/>
    <property type="match status" value="1"/>
</dbReference>
<dbReference type="EMBL" id="QCYK01000003">
    <property type="protein sequence ID" value="PUZ22763.1"/>
    <property type="molecule type" value="Genomic_DNA"/>
</dbReference>
<evidence type="ECO:0000313" key="4">
    <source>
        <dbReference type="EMBL" id="PUZ22763.1"/>
    </source>
</evidence>
<dbReference type="PANTHER" id="PTHR43490:SF73">
    <property type="entry name" value="OS07G0685800 PROTEIN"/>
    <property type="match status" value="1"/>
</dbReference>
<keyword evidence="2" id="KW-0521">NADP</keyword>
<sequence length="128" mass="13733">MVGTWRVMQAMLPLLKKSRHARILNVTSGLGSYDDAVFGFHHVPNTIGIYSVAKLAQNGLSLKAAKNLAADGVTVNAVDPGFTDTYPGYKDRGARPIPESAAGIVWAAHLPKGSPSGQFYRDKAVIPW</sequence>